<dbReference type="SUPFAM" id="SSF51905">
    <property type="entry name" value="FAD/NAD(P)-binding domain"/>
    <property type="match status" value="1"/>
</dbReference>
<keyword evidence="2" id="KW-0285">Flavoprotein</keyword>
<dbReference type="InterPro" id="IPR022460">
    <property type="entry name" value="Flavoprotein_PP4765"/>
</dbReference>
<comment type="cofactor">
    <cofactor evidence="1">
        <name>FAD</name>
        <dbReference type="ChEBI" id="CHEBI:57692"/>
    </cofactor>
</comment>
<protein>
    <submittedName>
        <fullName evidence="6">Aminoacetone oxidase family FAD-binding enzyme</fullName>
    </submittedName>
</protein>
<dbReference type="NCBIfam" id="TIGR03862">
    <property type="entry name" value="flavo_PP4765"/>
    <property type="match status" value="1"/>
</dbReference>
<dbReference type="OrthoDB" id="5288829at2"/>
<dbReference type="Gene3D" id="2.40.30.10">
    <property type="entry name" value="Translation factors"/>
    <property type="match status" value="1"/>
</dbReference>
<evidence type="ECO:0000256" key="1">
    <source>
        <dbReference type="ARBA" id="ARBA00001974"/>
    </source>
</evidence>
<dbReference type="Gene3D" id="3.50.50.60">
    <property type="entry name" value="FAD/NAD(P)-binding domain"/>
    <property type="match status" value="1"/>
</dbReference>
<evidence type="ECO:0000256" key="3">
    <source>
        <dbReference type="ARBA" id="ARBA00022827"/>
    </source>
</evidence>
<name>A0A315EBS1_9BURK</name>
<dbReference type="EMBL" id="NESN01000001">
    <property type="protein sequence ID" value="PUE55420.1"/>
    <property type="molecule type" value="Genomic_DNA"/>
</dbReference>
<dbReference type="PANTHER" id="PTHR42887:SF1">
    <property type="entry name" value="BLR3961 PROTEIN"/>
    <property type="match status" value="1"/>
</dbReference>
<organism evidence="6 7">
    <name type="scientific">Limnohabitans parvus II-B4</name>
    <dbReference type="NCBI Taxonomy" id="1293052"/>
    <lineage>
        <taxon>Bacteria</taxon>
        <taxon>Pseudomonadati</taxon>
        <taxon>Pseudomonadota</taxon>
        <taxon>Betaproteobacteria</taxon>
        <taxon>Burkholderiales</taxon>
        <taxon>Comamonadaceae</taxon>
        <taxon>Limnohabitans</taxon>
    </lineage>
</organism>
<sequence>MTLSAPTSILSDSPVLDVDVAIVGGGPAGLMAAEVLSQAGVAVHLFDAMPSVGRKFLLAGKGGLNLTHAEAPDVFRTRYGERQTEVGQWLDQMDAQAVRDWAKGLGVDTFVGTSGRVFPQEMKAAPLLRAWLHRLRHPASAVPVQFHMRHRWQGWADDHLVFQPTGHAGVTRVRARATLLALGGASWPRLGSDGAWVPLLADQGVGIAPLQPANCGFDVLGREGQGWTEHFRSRYAGHPLKSVALKVAAGTAASVGVQAGLAGEVRFDRKGEFVITDTGVEGSLIYAASAWLRDDLAQGAACLTLDLLPDKSLEQVRSEVGWPRGSRSLSSHLKSRLGVDGVKMGLLHELCSPDTLANPDALAASLKHLSVPLKSPRPVDEAISTAGGVALEGLSPDLMLSKRSGVYCAGEMLDWEAPTGGYLLTACLASGWRAGKGILANL</sequence>
<proteinExistence type="predicted"/>
<evidence type="ECO:0000259" key="5">
    <source>
        <dbReference type="Pfam" id="PF22780"/>
    </source>
</evidence>
<evidence type="ECO:0000256" key="2">
    <source>
        <dbReference type="ARBA" id="ARBA00022630"/>
    </source>
</evidence>
<dbReference type="InterPro" id="IPR004792">
    <property type="entry name" value="BaiN-like"/>
</dbReference>
<gene>
    <name evidence="6" type="ORF">B9Z37_02305</name>
</gene>
<keyword evidence="3" id="KW-0274">FAD</keyword>
<evidence type="ECO:0000259" key="4">
    <source>
        <dbReference type="Pfam" id="PF03486"/>
    </source>
</evidence>
<dbReference type="InterPro" id="IPR023166">
    <property type="entry name" value="BaiN-like_dom_sf"/>
</dbReference>
<evidence type="ECO:0000313" key="7">
    <source>
        <dbReference type="Proteomes" id="UP000250790"/>
    </source>
</evidence>
<dbReference type="Pfam" id="PF03486">
    <property type="entry name" value="HI0933_like"/>
    <property type="match status" value="1"/>
</dbReference>
<accession>A0A315EBS1</accession>
<feature type="domain" description="RsdA/BaiN/AoA(So)-like Rossmann fold-like" evidence="4">
    <location>
        <begin position="19"/>
        <end position="436"/>
    </location>
</feature>
<dbReference type="Gene3D" id="1.10.8.260">
    <property type="entry name" value="HI0933 insert domain-like"/>
    <property type="match status" value="1"/>
</dbReference>
<dbReference type="PRINTS" id="PR00420">
    <property type="entry name" value="RNGMNOXGNASE"/>
</dbReference>
<dbReference type="NCBIfam" id="TIGR00275">
    <property type="entry name" value="aminoacetone oxidase family FAD-binding enzyme"/>
    <property type="match status" value="1"/>
</dbReference>
<comment type="caution">
    <text evidence="6">The sequence shown here is derived from an EMBL/GenBank/DDBJ whole genome shotgun (WGS) entry which is preliminary data.</text>
</comment>
<reference evidence="6 7" key="1">
    <citation type="submission" date="2017-04" db="EMBL/GenBank/DDBJ databases">
        <title>Unexpected and diverse lifestyles within the genus Limnohabitans.</title>
        <authorList>
            <person name="Kasalicky V."/>
            <person name="Mehrshad M."/>
            <person name="Andrei S.-A."/>
            <person name="Salcher M."/>
            <person name="Kratochvilova H."/>
            <person name="Simek K."/>
            <person name="Ghai R."/>
        </authorList>
    </citation>
    <scope>NUCLEOTIDE SEQUENCE [LARGE SCALE GENOMIC DNA]</scope>
    <source>
        <strain evidence="6 7">II-B4</strain>
    </source>
</reference>
<dbReference type="SUPFAM" id="SSF160996">
    <property type="entry name" value="HI0933 insert domain-like"/>
    <property type="match status" value="1"/>
</dbReference>
<dbReference type="PANTHER" id="PTHR42887">
    <property type="entry name" value="OS12G0638800 PROTEIN"/>
    <property type="match status" value="1"/>
</dbReference>
<keyword evidence="7" id="KW-1185">Reference proteome</keyword>
<evidence type="ECO:0000313" key="6">
    <source>
        <dbReference type="EMBL" id="PUE55420.1"/>
    </source>
</evidence>
<dbReference type="AlphaFoldDB" id="A0A315EBS1"/>
<dbReference type="InterPro" id="IPR036188">
    <property type="entry name" value="FAD/NAD-bd_sf"/>
</dbReference>
<dbReference type="Proteomes" id="UP000250790">
    <property type="component" value="Unassembled WGS sequence"/>
</dbReference>
<dbReference type="Pfam" id="PF22780">
    <property type="entry name" value="HI0933_like_1st"/>
    <property type="match status" value="1"/>
</dbReference>
<dbReference type="InterPro" id="IPR057661">
    <property type="entry name" value="RsdA/BaiN/AoA(So)_Rossmann"/>
</dbReference>
<dbReference type="InterPro" id="IPR055178">
    <property type="entry name" value="RsdA/BaiN/AoA(So)-like_dom"/>
</dbReference>
<dbReference type="RefSeq" id="WP_108311419.1">
    <property type="nucleotide sequence ID" value="NZ_NESN01000001.1"/>
</dbReference>
<feature type="domain" description="RsdA/BaiN/AoA(So)-like insert" evidence="5">
    <location>
        <begin position="211"/>
        <end position="384"/>
    </location>
</feature>